<dbReference type="AlphaFoldDB" id="A0A5K4F6K4"/>
<reference evidence="3" key="2">
    <citation type="submission" date="2019-11" db="UniProtKB">
        <authorList>
            <consortium name="WormBaseParasite"/>
        </authorList>
    </citation>
    <scope>IDENTIFICATION</scope>
    <source>
        <strain evidence="3">Puerto Rican</strain>
    </source>
</reference>
<keyword evidence="2" id="KW-1185">Reference proteome</keyword>
<protein>
    <submittedName>
        <fullName evidence="3">RNA-binding protein</fullName>
    </submittedName>
</protein>
<dbReference type="WBParaSite" id="Smp_317040.1">
    <property type="protein sequence ID" value="Smp_317040.1"/>
    <property type="gene ID" value="Smp_317040"/>
</dbReference>
<sequence length="82" mass="8955">MVNRWGRNAPYGGAGGGGSGYMGSGVASADFYMGGPTPNDRRPYNVAPVAKPFYGGYREDNYNRRSDRRDDFRGGKRGQRKG</sequence>
<evidence type="ECO:0000313" key="2">
    <source>
        <dbReference type="Proteomes" id="UP000008854"/>
    </source>
</evidence>
<reference evidence="2" key="1">
    <citation type="journal article" date="2012" name="PLoS Negl. Trop. Dis.">
        <title>A systematically improved high quality genome and transcriptome of the human blood fluke Schistosoma mansoni.</title>
        <authorList>
            <person name="Protasio A.V."/>
            <person name="Tsai I.J."/>
            <person name="Babbage A."/>
            <person name="Nichol S."/>
            <person name="Hunt M."/>
            <person name="Aslett M.A."/>
            <person name="De Silva N."/>
            <person name="Velarde G.S."/>
            <person name="Anderson T.J."/>
            <person name="Clark R.C."/>
            <person name="Davidson C."/>
            <person name="Dillon G.P."/>
            <person name="Holroyd N.E."/>
            <person name="LoVerde P.T."/>
            <person name="Lloyd C."/>
            <person name="McQuillan J."/>
            <person name="Oliveira G."/>
            <person name="Otto T.D."/>
            <person name="Parker-Manuel S.J."/>
            <person name="Quail M.A."/>
            <person name="Wilson R.A."/>
            <person name="Zerlotini A."/>
            <person name="Dunne D.W."/>
            <person name="Berriman M."/>
        </authorList>
    </citation>
    <scope>NUCLEOTIDE SEQUENCE [LARGE SCALE GENOMIC DNA]</scope>
    <source>
        <strain evidence="2">Puerto Rican</strain>
    </source>
</reference>
<proteinExistence type="predicted"/>
<accession>A0A5K4F6K4</accession>
<dbReference type="STRING" id="6183.A0A5K4F6K4"/>
<evidence type="ECO:0000256" key="1">
    <source>
        <dbReference type="SAM" id="MobiDB-lite"/>
    </source>
</evidence>
<name>A0A5K4F6K4_SCHMA</name>
<organism evidence="2 3">
    <name type="scientific">Schistosoma mansoni</name>
    <name type="common">Blood fluke</name>
    <dbReference type="NCBI Taxonomy" id="6183"/>
    <lineage>
        <taxon>Eukaryota</taxon>
        <taxon>Metazoa</taxon>
        <taxon>Spiralia</taxon>
        <taxon>Lophotrochozoa</taxon>
        <taxon>Platyhelminthes</taxon>
        <taxon>Trematoda</taxon>
        <taxon>Digenea</taxon>
        <taxon>Strigeidida</taxon>
        <taxon>Schistosomatoidea</taxon>
        <taxon>Schistosomatidae</taxon>
        <taxon>Schistosoma</taxon>
    </lineage>
</organism>
<feature type="region of interest" description="Disordered" evidence="1">
    <location>
        <begin position="27"/>
        <end position="82"/>
    </location>
</feature>
<dbReference type="Proteomes" id="UP000008854">
    <property type="component" value="Unassembled WGS sequence"/>
</dbReference>
<feature type="compositionally biased region" description="Basic and acidic residues" evidence="1">
    <location>
        <begin position="57"/>
        <end position="74"/>
    </location>
</feature>
<evidence type="ECO:0000313" key="3">
    <source>
        <dbReference type="WBParaSite" id="Smp_317040.1"/>
    </source>
</evidence>
<dbReference type="InParanoid" id="A0A5K4F6K4"/>